<organism evidence="7 8">
    <name type="scientific">Chitinophaga flava</name>
    <dbReference type="NCBI Taxonomy" id="2259036"/>
    <lineage>
        <taxon>Bacteria</taxon>
        <taxon>Pseudomonadati</taxon>
        <taxon>Bacteroidota</taxon>
        <taxon>Chitinophagia</taxon>
        <taxon>Chitinophagales</taxon>
        <taxon>Chitinophagaceae</taxon>
        <taxon>Chitinophaga</taxon>
    </lineage>
</organism>
<dbReference type="SUPFAM" id="SSF49452">
    <property type="entry name" value="Starch-binding domain-like"/>
    <property type="match status" value="1"/>
</dbReference>
<protein>
    <submittedName>
        <fullName evidence="7">TonB-dependent receptor</fullName>
    </submittedName>
</protein>
<dbReference type="EMBL" id="QFFJ01000001">
    <property type="protein sequence ID" value="RBL91571.1"/>
    <property type="molecule type" value="Genomic_DNA"/>
</dbReference>
<evidence type="ECO:0000313" key="7">
    <source>
        <dbReference type="EMBL" id="RBL91571.1"/>
    </source>
</evidence>
<feature type="signal peptide" evidence="4">
    <location>
        <begin position="1"/>
        <end position="20"/>
    </location>
</feature>
<keyword evidence="3" id="KW-0998">Cell outer membrane</keyword>
<dbReference type="InterPro" id="IPR041700">
    <property type="entry name" value="OMP_b-brl_3"/>
</dbReference>
<comment type="caution">
    <text evidence="7">The sequence shown here is derived from an EMBL/GenBank/DDBJ whole genome shotgun (WGS) entry which is preliminary data.</text>
</comment>
<keyword evidence="8" id="KW-1185">Reference proteome</keyword>
<dbReference type="Proteomes" id="UP000253410">
    <property type="component" value="Unassembled WGS sequence"/>
</dbReference>
<dbReference type="OrthoDB" id="905812at2"/>
<reference evidence="7 8" key="1">
    <citation type="submission" date="2018-05" db="EMBL/GenBank/DDBJ databases">
        <title>Chitinophaga sp. K3CV102501T nov., isolated from isolated from a monsoon evergreen broad-leaved forest soil.</title>
        <authorList>
            <person name="Lv Y."/>
        </authorList>
    </citation>
    <scope>NUCLEOTIDE SEQUENCE [LARGE SCALE GENOMIC DNA]</scope>
    <source>
        <strain evidence="7 8">GDMCC 1.1325</strain>
    </source>
</reference>
<evidence type="ECO:0000259" key="6">
    <source>
        <dbReference type="Pfam" id="PF14905"/>
    </source>
</evidence>
<name>A0A365Y001_9BACT</name>
<evidence type="ECO:0000313" key="8">
    <source>
        <dbReference type="Proteomes" id="UP000253410"/>
    </source>
</evidence>
<evidence type="ECO:0000256" key="1">
    <source>
        <dbReference type="ARBA" id="ARBA00004442"/>
    </source>
</evidence>
<feature type="domain" description="TonB-dependent receptor plug" evidence="5">
    <location>
        <begin position="149"/>
        <end position="226"/>
    </location>
</feature>
<feature type="chain" id="PRO_5016882921" evidence="4">
    <location>
        <begin position="21"/>
        <end position="813"/>
    </location>
</feature>
<dbReference type="SUPFAM" id="SSF56935">
    <property type="entry name" value="Porins"/>
    <property type="match status" value="1"/>
</dbReference>
<dbReference type="Pfam" id="PF13620">
    <property type="entry name" value="CarboxypepD_reg"/>
    <property type="match status" value="1"/>
</dbReference>
<dbReference type="RefSeq" id="WP_113614169.1">
    <property type="nucleotide sequence ID" value="NZ_QFFJ01000001.1"/>
</dbReference>
<dbReference type="Gene3D" id="2.40.170.20">
    <property type="entry name" value="TonB-dependent receptor, beta-barrel domain"/>
    <property type="match status" value="1"/>
</dbReference>
<evidence type="ECO:0000259" key="5">
    <source>
        <dbReference type="Pfam" id="PF07715"/>
    </source>
</evidence>
<keyword evidence="4" id="KW-0732">Signal</keyword>
<gene>
    <name evidence="7" type="ORF">DF182_02860</name>
</gene>
<evidence type="ECO:0000256" key="4">
    <source>
        <dbReference type="SAM" id="SignalP"/>
    </source>
</evidence>
<dbReference type="InterPro" id="IPR012910">
    <property type="entry name" value="Plug_dom"/>
</dbReference>
<proteinExistence type="predicted"/>
<dbReference type="InterPro" id="IPR013784">
    <property type="entry name" value="Carb-bd-like_fold"/>
</dbReference>
<keyword evidence="2" id="KW-0472">Membrane</keyword>
<dbReference type="InterPro" id="IPR036942">
    <property type="entry name" value="Beta-barrel_TonB_sf"/>
</dbReference>
<dbReference type="Gene3D" id="2.60.40.1120">
    <property type="entry name" value="Carboxypeptidase-like, regulatory domain"/>
    <property type="match status" value="1"/>
</dbReference>
<dbReference type="InterPro" id="IPR037066">
    <property type="entry name" value="Plug_dom_sf"/>
</dbReference>
<accession>A0A365Y001</accession>
<sequence length="813" mass="91733">MKKFIIVLGILMSYVMCSFAQKNNPTGNISLKITDAAGKPLPFANVLLRKVKDSTMVKGELSTEAGDCRFEKIPFGQYFIQASQMGYTTYYVPGFTVDAGHTSLTLPAIALQTLSQNLQAVNVTAVKPFIEKSAGKTVLNVENSVTAVGNSALDILKRAPGVQIDNSENVKMKGQSVTVMIDGKLTYLSGEDLTNLLKNTPGESIAQIEILTSPSAKYDASGNGGIINIKTKKGKLTGINGTVNATLSQARYGTYNANGTFNWRTTRFNLFGDLGIADRPFQVTREYSRTFHDNNIVTAQSQDIFQRNRFQRNAAKIGLDYSINDKHTVGVLVNGFKNRFSNQIYSTTSMGLPDMPADSIVNSYTTNNNHFNNIAVNVNYKAVLDTAGREYSIDADYARFRSDRTLMLNDSLFDVAKQLTRNPNGIRNMGGTEITIKSLKGDFSWPLGKNGKIEAGLKASLVTTTNKLYYDSLKSGQYINAPSQSNEFNYQEDVYAAYASYRKQLTPKTGIQMGLRIENTQSDGYSITLKSQVKRSYTDFFPNLTIDQKLNDKNKLSLAYSRRIERPEYAQLNPFMFYLDRYTYFKGNPYLQPQYTNNVELAYTFRDKYIATLGYNRTTDVINEFLMQDDNTKSSISTLINYKRSQIYSLAITLPFQVTKWWSSDNNINTAYNDYYFTHPTLNKPETTNSFTYNFNSTNTITLPHDFKLEVAGYYNSPFVYAIFRGYREYNLNLGIQKTFWNKAATIKLNYNNILRNEAYRGIAETSNMALHIFNTWQFRTASIYFSYRFGNSSIKAARERKTGTSDEQKRAG</sequence>
<comment type="subcellular location">
    <subcellularLocation>
        <location evidence="1">Cell outer membrane</location>
    </subcellularLocation>
</comment>
<dbReference type="PANTHER" id="PTHR40980:SF4">
    <property type="entry name" value="TONB-DEPENDENT RECEPTOR-LIKE BETA-BARREL DOMAIN-CONTAINING PROTEIN"/>
    <property type="match status" value="1"/>
</dbReference>
<feature type="domain" description="Outer membrane protein beta-barrel" evidence="6">
    <location>
        <begin position="384"/>
        <end position="788"/>
    </location>
</feature>
<dbReference type="GO" id="GO:0009279">
    <property type="term" value="C:cell outer membrane"/>
    <property type="evidence" value="ECO:0007669"/>
    <property type="project" value="UniProtKB-SubCell"/>
</dbReference>
<dbReference type="Pfam" id="PF14905">
    <property type="entry name" value="OMP_b-brl_3"/>
    <property type="match status" value="1"/>
</dbReference>
<dbReference type="Pfam" id="PF07715">
    <property type="entry name" value="Plug"/>
    <property type="match status" value="1"/>
</dbReference>
<dbReference type="PANTHER" id="PTHR40980">
    <property type="entry name" value="PLUG DOMAIN-CONTAINING PROTEIN"/>
    <property type="match status" value="1"/>
</dbReference>
<keyword evidence="7" id="KW-0675">Receptor</keyword>
<evidence type="ECO:0000256" key="2">
    <source>
        <dbReference type="ARBA" id="ARBA00023136"/>
    </source>
</evidence>
<evidence type="ECO:0000256" key="3">
    <source>
        <dbReference type="ARBA" id="ARBA00023237"/>
    </source>
</evidence>
<dbReference type="GO" id="GO:0030246">
    <property type="term" value="F:carbohydrate binding"/>
    <property type="evidence" value="ECO:0007669"/>
    <property type="project" value="InterPro"/>
</dbReference>
<dbReference type="AlphaFoldDB" id="A0A365Y001"/>
<dbReference type="Gene3D" id="2.170.130.10">
    <property type="entry name" value="TonB-dependent receptor, plug domain"/>
    <property type="match status" value="1"/>
</dbReference>